<evidence type="ECO:0000256" key="1">
    <source>
        <dbReference type="ARBA" id="ARBA00022801"/>
    </source>
</evidence>
<dbReference type="EMBL" id="SZUA01000002">
    <property type="protein sequence ID" value="TKR31057.1"/>
    <property type="molecule type" value="Genomic_DNA"/>
</dbReference>
<dbReference type="PRINTS" id="PR00111">
    <property type="entry name" value="ABHYDROLASE"/>
</dbReference>
<accession>A0A4U5JSN2</accession>
<sequence>MRRFPASFWGAVLFLLIAAPLQVFGTPASGSAEPPPGFESRFVQANGVRLHFVVGGKGPPLLLIHGWPETWYEWRRMLPRLAERFTVVAPDLRGFGDSELAASGYDKKTLAQDMHALMASLGYRSAVVAGHDWGAPVAYAYAAQHRDEVSKLIMIEGAPFGPWMADTNPMWFFDFLRIPGYAESVVDGGREAAFLRFFYDNEAMHAVPGSFDEATIGIYTRGFERPGRMGPSYGLYRTIDRDVADNAEFAKRPLSIPILAVGADKGNGALIENNSRRVGNRVSAVLFRNTGHFIPEERPDALVDTLSKFVDGETLDPEWRP</sequence>
<dbReference type="InterPro" id="IPR000073">
    <property type="entry name" value="AB_hydrolase_1"/>
</dbReference>
<dbReference type="AlphaFoldDB" id="A0A4U5JSN2"/>
<dbReference type="SUPFAM" id="SSF53474">
    <property type="entry name" value="alpha/beta-Hydrolases"/>
    <property type="match status" value="1"/>
</dbReference>
<evidence type="ECO:0000259" key="2">
    <source>
        <dbReference type="Pfam" id="PF00561"/>
    </source>
</evidence>
<dbReference type="InterPro" id="IPR000639">
    <property type="entry name" value="Epox_hydrolase-like"/>
</dbReference>
<proteinExistence type="predicted"/>
<dbReference type="GO" id="GO:0016787">
    <property type="term" value="F:hydrolase activity"/>
    <property type="evidence" value="ECO:0007669"/>
    <property type="project" value="UniProtKB-KW"/>
</dbReference>
<name>A0A4U5JSN2_9GAMM</name>
<feature type="domain" description="AB hydrolase-1" evidence="2">
    <location>
        <begin position="59"/>
        <end position="298"/>
    </location>
</feature>
<dbReference type="OrthoDB" id="9779853at2"/>
<dbReference type="RefSeq" id="WP_137267487.1">
    <property type="nucleotide sequence ID" value="NZ_SZUA01000002.1"/>
</dbReference>
<reference evidence="3 4" key="1">
    <citation type="submission" date="2019-04" db="EMBL/GenBank/DDBJ databases">
        <title>Reference strain of H23.</title>
        <authorList>
            <person name="Luo X."/>
        </authorList>
    </citation>
    <scope>NUCLEOTIDE SEQUENCE [LARGE SCALE GENOMIC DNA]</scope>
    <source>
        <strain evidence="3 4">H23</strain>
    </source>
</reference>
<dbReference type="Gene3D" id="3.40.50.1820">
    <property type="entry name" value="alpha/beta hydrolase"/>
    <property type="match status" value="1"/>
</dbReference>
<gene>
    <name evidence="3" type="ORF">FCE95_13400</name>
</gene>
<keyword evidence="1 3" id="KW-0378">Hydrolase</keyword>
<comment type="caution">
    <text evidence="3">The sequence shown here is derived from an EMBL/GenBank/DDBJ whole genome shotgun (WGS) entry which is preliminary data.</text>
</comment>
<dbReference type="PRINTS" id="PR00412">
    <property type="entry name" value="EPOXHYDRLASE"/>
</dbReference>
<protein>
    <submittedName>
        <fullName evidence="3">Alpha/beta hydrolase</fullName>
    </submittedName>
</protein>
<keyword evidence="4" id="KW-1185">Reference proteome</keyword>
<dbReference type="InterPro" id="IPR029058">
    <property type="entry name" value="AB_hydrolase_fold"/>
</dbReference>
<dbReference type="Proteomes" id="UP000308707">
    <property type="component" value="Unassembled WGS sequence"/>
</dbReference>
<evidence type="ECO:0000313" key="3">
    <source>
        <dbReference type="EMBL" id="TKR31057.1"/>
    </source>
</evidence>
<evidence type="ECO:0000313" key="4">
    <source>
        <dbReference type="Proteomes" id="UP000308707"/>
    </source>
</evidence>
<dbReference type="Pfam" id="PF00561">
    <property type="entry name" value="Abhydrolase_1"/>
    <property type="match status" value="1"/>
</dbReference>
<dbReference type="PANTHER" id="PTHR43329">
    <property type="entry name" value="EPOXIDE HYDROLASE"/>
    <property type="match status" value="1"/>
</dbReference>
<organism evidence="3 4">
    <name type="scientific">Luteimonas gilva</name>
    <dbReference type="NCBI Taxonomy" id="2572684"/>
    <lineage>
        <taxon>Bacteria</taxon>
        <taxon>Pseudomonadati</taxon>
        <taxon>Pseudomonadota</taxon>
        <taxon>Gammaproteobacteria</taxon>
        <taxon>Lysobacterales</taxon>
        <taxon>Lysobacteraceae</taxon>
        <taxon>Luteimonas</taxon>
    </lineage>
</organism>